<dbReference type="RefSeq" id="WP_134245242.1">
    <property type="nucleotide sequence ID" value="NZ_SNTY01000064.1"/>
</dbReference>
<keyword evidence="1" id="KW-1133">Transmembrane helix</keyword>
<evidence type="ECO:0000256" key="1">
    <source>
        <dbReference type="SAM" id="Phobius"/>
    </source>
</evidence>
<dbReference type="EMBL" id="SNTY01000064">
    <property type="protein sequence ID" value="TEU24643.1"/>
    <property type="molecule type" value="Genomic_DNA"/>
</dbReference>
<dbReference type="OrthoDB" id="7059897at2"/>
<name>A0A4Y7X9I2_9GAMM</name>
<evidence type="ECO:0000313" key="3">
    <source>
        <dbReference type="Proteomes" id="UP000297834"/>
    </source>
</evidence>
<comment type="caution">
    <text evidence="2">The sequence shown here is derived from an EMBL/GenBank/DDBJ whole genome shotgun (WGS) entry which is preliminary data.</text>
</comment>
<accession>A0A4Y7X9I2</accession>
<dbReference type="AlphaFoldDB" id="A0A4Y7X9I2"/>
<evidence type="ECO:0000313" key="2">
    <source>
        <dbReference type="EMBL" id="TEU24643.1"/>
    </source>
</evidence>
<gene>
    <name evidence="2" type="ORF">E2B99_12080</name>
</gene>
<feature type="transmembrane region" description="Helical" evidence="1">
    <location>
        <begin position="14"/>
        <end position="34"/>
    </location>
</feature>
<protein>
    <submittedName>
        <fullName evidence="2">Uncharacterized protein</fullName>
    </submittedName>
</protein>
<sequence length="164" mass="18248">MITQQITAVALKLIAIWLVLQMFLNIPSLVMLFTNLEQYQQKAIPAVIYFWMIACFLVIGLVAAYLVFKTAASVLTTAKTETTLAIGEDSQKVLFQFAGIYFVVRSLAQLPASLAFIPVTPALDMANILGLTGIVVQLMAGLWLVIYPGFWLRLCQKLRHTSQH</sequence>
<keyword evidence="1" id="KW-0472">Membrane</keyword>
<feature type="transmembrane region" description="Helical" evidence="1">
    <location>
        <begin position="128"/>
        <end position="152"/>
    </location>
</feature>
<keyword evidence="3" id="KW-1185">Reference proteome</keyword>
<organism evidence="2 3">
    <name type="scientific">Alkanindiges illinoisensis</name>
    <dbReference type="NCBI Taxonomy" id="197183"/>
    <lineage>
        <taxon>Bacteria</taxon>
        <taxon>Pseudomonadati</taxon>
        <taxon>Pseudomonadota</taxon>
        <taxon>Gammaproteobacteria</taxon>
        <taxon>Moraxellales</taxon>
        <taxon>Moraxellaceae</taxon>
        <taxon>Alkanindiges</taxon>
    </lineage>
</organism>
<dbReference type="Proteomes" id="UP000297834">
    <property type="component" value="Unassembled WGS sequence"/>
</dbReference>
<proteinExistence type="predicted"/>
<feature type="transmembrane region" description="Helical" evidence="1">
    <location>
        <begin position="46"/>
        <end position="68"/>
    </location>
</feature>
<reference evidence="2 3" key="1">
    <citation type="submission" date="2019-03" db="EMBL/GenBank/DDBJ databases">
        <title>Alkanindiges illinoisensis: a potential pathogenic isolated from ascites of a gastric cancer patient with abdominal metastasis.</title>
        <authorList>
            <person name="Hu X."/>
            <person name="Yang B."/>
            <person name="Yan X."/>
            <person name="Lin L."/>
            <person name="Zhao H."/>
            <person name="Zhou F."/>
            <person name="Su B."/>
            <person name="Chen J."/>
            <person name="Rui Y."/>
            <person name="Wang Q."/>
            <person name="Zheng L."/>
        </authorList>
    </citation>
    <scope>NUCLEOTIDE SEQUENCE [LARGE SCALE GENOMIC DNA]</scope>
    <source>
        <strain evidence="2 3">NFYY 23406</strain>
    </source>
</reference>
<keyword evidence="1" id="KW-0812">Transmembrane</keyword>